<evidence type="ECO:0000313" key="2">
    <source>
        <dbReference type="Proteomes" id="UP000051836"/>
    </source>
</evidence>
<dbReference type="STRING" id="12930.A0A0Q3PHE8"/>
<dbReference type="AlphaFoldDB" id="A0A0Q3PHE8"/>
<organism evidence="1 2">
    <name type="scientific">Amazona aestiva</name>
    <name type="common">Blue-fronted Amazon parrot</name>
    <dbReference type="NCBI Taxonomy" id="12930"/>
    <lineage>
        <taxon>Eukaryota</taxon>
        <taxon>Metazoa</taxon>
        <taxon>Chordata</taxon>
        <taxon>Craniata</taxon>
        <taxon>Vertebrata</taxon>
        <taxon>Euteleostomi</taxon>
        <taxon>Archelosauria</taxon>
        <taxon>Archosauria</taxon>
        <taxon>Dinosauria</taxon>
        <taxon>Saurischia</taxon>
        <taxon>Theropoda</taxon>
        <taxon>Coelurosauria</taxon>
        <taxon>Aves</taxon>
        <taxon>Neognathae</taxon>
        <taxon>Neoaves</taxon>
        <taxon>Telluraves</taxon>
        <taxon>Australaves</taxon>
        <taxon>Psittaciformes</taxon>
        <taxon>Psittacidae</taxon>
        <taxon>Amazona</taxon>
    </lineage>
</organism>
<evidence type="ECO:0000313" key="1">
    <source>
        <dbReference type="EMBL" id="KQK80275.1"/>
    </source>
</evidence>
<dbReference type="EMBL" id="LMAW01002539">
    <property type="protein sequence ID" value="KQK80275.1"/>
    <property type="molecule type" value="Genomic_DNA"/>
</dbReference>
<dbReference type="Proteomes" id="UP000051836">
    <property type="component" value="Unassembled WGS sequence"/>
</dbReference>
<keyword evidence="2" id="KW-1185">Reference proteome</keyword>
<sequence length="110" mass="12005">MVTRLPSKGKEMAINNLSCVFPGPSEIRVDGTTKNTQEYEIVQVVDTGPILRDMAFSVDHEHLYIMSEKQPDASEGPIWVFDMEVWLISAECLALGSLMLGVGGEGASFA</sequence>
<proteinExistence type="predicted"/>
<accession>A0A0Q3PHE8</accession>
<name>A0A0Q3PHE8_AMAAE</name>
<protein>
    <submittedName>
        <fullName evidence="1">Uncharacterized protein</fullName>
    </submittedName>
</protein>
<gene>
    <name evidence="1" type="ORF">AAES_95356</name>
</gene>
<reference evidence="1 2" key="1">
    <citation type="submission" date="2015-10" db="EMBL/GenBank/DDBJ databases">
        <authorList>
            <person name="Gilbert D.G."/>
        </authorList>
    </citation>
    <scope>NUCLEOTIDE SEQUENCE [LARGE SCALE GENOMIC DNA]</scope>
    <source>
        <strain evidence="1">FVVF132</strain>
    </source>
</reference>
<comment type="caution">
    <text evidence="1">The sequence shown here is derived from an EMBL/GenBank/DDBJ whole genome shotgun (WGS) entry which is preliminary data.</text>
</comment>
<dbReference type="OrthoDB" id="9396450at2759"/>